<dbReference type="OrthoDB" id="10021397at2759"/>
<comment type="subcellular location">
    <subcellularLocation>
        <location evidence="1">Membrane</location>
        <topology evidence="1">Multi-pass membrane protein</topology>
    </subcellularLocation>
</comment>
<feature type="transmembrane region" description="Helical" evidence="6">
    <location>
        <begin position="133"/>
        <end position="157"/>
    </location>
</feature>
<dbReference type="CDD" id="cd17502">
    <property type="entry name" value="MFS_Azr1_MDR_like"/>
    <property type="match status" value="1"/>
</dbReference>
<evidence type="ECO:0000256" key="2">
    <source>
        <dbReference type="ARBA" id="ARBA00022692"/>
    </source>
</evidence>
<dbReference type="VEuPathDB" id="FungiDB:ASPZODRAFT_167617"/>
<evidence type="ECO:0000313" key="9">
    <source>
        <dbReference type="Proteomes" id="UP000184188"/>
    </source>
</evidence>
<evidence type="ECO:0000256" key="5">
    <source>
        <dbReference type="SAM" id="MobiDB-lite"/>
    </source>
</evidence>
<evidence type="ECO:0000256" key="6">
    <source>
        <dbReference type="SAM" id="Phobius"/>
    </source>
</evidence>
<dbReference type="Gene3D" id="1.20.1250.20">
    <property type="entry name" value="MFS general substrate transporter like domains"/>
    <property type="match status" value="1"/>
</dbReference>
<feature type="transmembrane region" description="Helical" evidence="6">
    <location>
        <begin position="98"/>
        <end position="121"/>
    </location>
</feature>
<feature type="region of interest" description="Disordered" evidence="5">
    <location>
        <begin position="510"/>
        <end position="541"/>
    </location>
</feature>
<feature type="transmembrane region" description="Helical" evidence="6">
    <location>
        <begin position="285"/>
        <end position="305"/>
    </location>
</feature>
<gene>
    <name evidence="8" type="ORF">ASPZODRAFT_167617</name>
</gene>
<keyword evidence="2 6" id="KW-0812">Transmembrane</keyword>
<dbReference type="GO" id="GO:0005886">
    <property type="term" value="C:plasma membrane"/>
    <property type="evidence" value="ECO:0007669"/>
    <property type="project" value="TreeGrafter"/>
</dbReference>
<keyword evidence="9" id="KW-1185">Reference proteome</keyword>
<feature type="transmembrane region" description="Helical" evidence="6">
    <location>
        <begin position="317"/>
        <end position="334"/>
    </location>
</feature>
<evidence type="ECO:0000256" key="4">
    <source>
        <dbReference type="ARBA" id="ARBA00023136"/>
    </source>
</evidence>
<dbReference type="InterPro" id="IPR011701">
    <property type="entry name" value="MFS"/>
</dbReference>
<name>A0A1L9SF64_9EURO</name>
<dbReference type="EMBL" id="KV878344">
    <property type="protein sequence ID" value="OJJ45915.1"/>
    <property type="molecule type" value="Genomic_DNA"/>
</dbReference>
<protein>
    <recommendedName>
        <fullName evidence="7">Major facilitator superfamily (MFS) profile domain-containing protein</fullName>
    </recommendedName>
</protein>
<accession>A0A1L9SF64</accession>
<evidence type="ECO:0000256" key="1">
    <source>
        <dbReference type="ARBA" id="ARBA00004141"/>
    </source>
</evidence>
<feature type="transmembrane region" description="Helical" evidence="6">
    <location>
        <begin position="202"/>
        <end position="230"/>
    </location>
</feature>
<dbReference type="FunFam" id="1.20.1250.20:FF:000196">
    <property type="entry name" value="MFS toxin efflux pump (AflT)"/>
    <property type="match status" value="1"/>
</dbReference>
<feature type="transmembrane region" description="Helical" evidence="6">
    <location>
        <begin position="405"/>
        <end position="426"/>
    </location>
</feature>
<sequence length="541" mass="59225">MEKINLLVIASIFVAMFLVTLDRLIISTAIPQITNEFHSTGDIGWYGTAYLLTSCSVQLVFGKIYTLFSVKTTLLATILLFEAGSALCAAAPSSLVFIIGRALAGLGAGGVLSGVMVVVVYTIPLNKRPQYQGFFGAVVGISSVTGPLIGGAFTSNITWRWCFYLNLPLGGLVFVLILFLLHLPDRPETKISLREKLVQLNVWGLLVLLPGVVCLCLALQWSSVGFYYLLSTLAIHTLTTQYRRIILSVFATLLILAFISIQIWRPDQAIVPPRVFLQRSIVSGVWVSACLGHMMLIVYFLPLWFQGIQSLSAVQSGIHLLPTLVPMVAASIVTGHLVSRIGYYTPFLIGGTCLASIGTGLFTTLDVQSTLSQWVGYQILYGFGLGMSSQAPNMAAQTVLQRTEAAMGISLMFFAQLLFGSVFLSIGETVLQDQLVTRLGEIAGLHMDITLQQVENMGATELMQMIPDAYRQEALVAYNDSLGACFQIALILACLSVGGGIFMEWRSVRERGKEEKEENKKEEKEKEEKEKEEGKENKTVC</sequence>
<feature type="transmembrane region" description="Helical" evidence="6">
    <location>
        <begin position="481"/>
        <end position="503"/>
    </location>
</feature>
<dbReference type="PANTHER" id="PTHR23501">
    <property type="entry name" value="MAJOR FACILITATOR SUPERFAMILY"/>
    <property type="match status" value="1"/>
</dbReference>
<feature type="transmembrane region" description="Helical" evidence="6">
    <location>
        <begin position="341"/>
        <end position="362"/>
    </location>
</feature>
<proteinExistence type="predicted"/>
<organism evidence="8 9">
    <name type="scientific">Penicilliopsis zonata CBS 506.65</name>
    <dbReference type="NCBI Taxonomy" id="1073090"/>
    <lineage>
        <taxon>Eukaryota</taxon>
        <taxon>Fungi</taxon>
        <taxon>Dikarya</taxon>
        <taxon>Ascomycota</taxon>
        <taxon>Pezizomycotina</taxon>
        <taxon>Eurotiomycetes</taxon>
        <taxon>Eurotiomycetidae</taxon>
        <taxon>Eurotiales</taxon>
        <taxon>Aspergillaceae</taxon>
        <taxon>Penicilliopsis</taxon>
    </lineage>
</organism>
<dbReference type="PANTHER" id="PTHR23501:SF153">
    <property type="entry name" value="AFLATOXIN EFFLUX PUMP, PUTATIVE-RELATED"/>
    <property type="match status" value="1"/>
</dbReference>
<dbReference type="PROSITE" id="PS50850">
    <property type="entry name" value="MFS"/>
    <property type="match status" value="1"/>
</dbReference>
<feature type="transmembrane region" description="Helical" evidence="6">
    <location>
        <begin position="43"/>
        <end position="61"/>
    </location>
</feature>
<dbReference type="RefSeq" id="XP_022580425.1">
    <property type="nucleotide sequence ID" value="XM_022726834.1"/>
</dbReference>
<evidence type="ECO:0000259" key="7">
    <source>
        <dbReference type="PROSITE" id="PS50850"/>
    </source>
</evidence>
<evidence type="ECO:0000256" key="3">
    <source>
        <dbReference type="ARBA" id="ARBA00022989"/>
    </source>
</evidence>
<dbReference type="InterPro" id="IPR036259">
    <property type="entry name" value="MFS_trans_sf"/>
</dbReference>
<feature type="transmembrane region" description="Helical" evidence="6">
    <location>
        <begin position="73"/>
        <end position="92"/>
    </location>
</feature>
<feature type="transmembrane region" description="Helical" evidence="6">
    <location>
        <begin position="7"/>
        <end position="31"/>
    </location>
</feature>
<feature type="transmembrane region" description="Helical" evidence="6">
    <location>
        <begin position="163"/>
        <end position="181"/>
    </location>
</feature>
<dbReference type="Proteomes" id="UP000184188">
    <property type="component" value="Unassembled WGS sequence"/>
</dbReference>
<dbReference type="GO" id="GO:0022857">
    <property type="term" value="F:transmembrane transporter activity"/>
    <property type="evidence" value="ECO:0007669"/>
    <property type="project" value="InterPro"/>
</dbReference>
<dbReference type="Pfam" id="PF07690">
    <property type="entry name" value="MFS_1"/>
    <property type="match status" value="1"/>
</dbReference>
<keyword evidence="4 6" id="KW-0472">Membrane</keyword>
<evidence type="ECO:0000313" key="8">
    <source>
        <dbReference type="EMBL" id="OJJ45915.1"/>
    </source>
</evidence>
<dbReference type="GeneID" id="34613298"/>
<feature type="transmembrane region" description="Helical" evidence="6">
    <location>
        <begin position="374"/>
        <end position="393"/>
    </location>
</feature>
<feature type="domain" description="Major facilitator superfamily (MFS) profile" evidence="7">
    <location>
        <begin position="8"/>
        <end position="511"/>
    </location>
</feature>
<feature type="transmembrane region" description="Helical" evidence="6">
    <location>
        <begin position="242"/>
        <end position="264"/>
    </location>
</feature>
<dbReference type="PRINTS" id="PR01036">
    <property type="entry name" value="TCRTETB"/>
</dbReference>
<keyword evidence="3 6" id="KW-1133">Transmembrane helix</keyword>
<dbReference type="InterPro" id="IPR020846">
    <property type="entry name" value="MFS_dom"/>
</dbReference>
<dbReference type="SUPFAM" id="SSF103473">
    <property type="entry name" value="MFS general substrate transporter"/>
    <property type="match status" value="1"/>
</dbReference>
<dbReference type="AlphaFoldDB" id="A0A1L9SF64"/>
<dbReference type="Gene3D" id="1.20.1720.10">
    <property type="entry name" value="Multidrug resistance protein D"/>
    <property type="match status" value="1"/>
</dbReference>
<reference evidence="9" key="1">
    <citation type="journal article" date="2017" name="Genome Biol.">
        <title>Comparative genomics reveals high biological diversity and specific adaptations in the industrially and medically important fungal genus Aspergillus.</title>
        <authorList>
            <person name="de Vries R.P."/>
            <person name="Riley R."/>
            <person name="Wiebenga A."/>
            <person name="Aguilar-Osorio G."/>
            <person name="Amillis S."/>
            <person name="Uchima C.A."/>
            <person name="Anderluh G."/>
            <person name="Asadollahi M."/>
            <person name="Askin M."/>
            <person name="Barry K."/>
            <person name="Battaglia E."/>
            <person name="Bayram O."/>
            <person name="Benocci T."/>
            <person name="Braus-Stromeyer S.A."/>
            <person name="Caldana C."/>
            <person name="Canovas D."/>
            <person name="Cerqueira G.C."/>
            <person name="Chen F."/>
            <person name="Chen W."/>
            <person name="Choi C."/>
            <person name="Clum A."/>
            <person name="Dos Santos R.A."/>
            <person name="Damasio A.R."/>
            <person name="Diallinas G."/>
            <person name="Emri T."/>
            <person name="Fekete E."/>
            <person name="Flipphi M."/>
            <person name="Freyberg S."/>
            <person name="Gallo A."/>
            <person name="Gournas C."/>
            <person name="Habgood R."/>
            <person name="Hainaut M."/>
            <person name="Harispe M.L."/>
            <person name="Henrissat B."/>
            <person name="Hilden K.S."/>
            <person name="Hope R."/>
            <person name="Hossain A."/>
            <person name="Karabika E."/>
            <person name="Karaffa L."/>
            <person name="Karanyi Z."/>
            <person name="Krasevec N."/>
            <person name="Kuo A."/>
            <person name="Kusch H."/>
            <person name="LaButti K."/>
            <person name="Lagendijk E.L."/>
            <person name="Lapidus A."/>
            <person name="Levasseur A."/>
            <person name="Lindquist E."/>
            <person name="Lipzen A."/>
            <person name="Logrieco A.F."/>
            <person name="MacCabe A."/>
            <person name="Maekelae M.R."/>
            <person name="Malavazi I."/>
            <person name="Melin P."/>
            <person name="Meyer V."/>
            <person name="Mielnichuk N."/>
            <person name="Miskei M."/>
            <person name="Molnar A.P."/>
            <person name="Mule G."/>
            <person name="Ngan C.Y."/>
            <person name="Orejas M."/>
            <person name="Orosz E."/>
            <person name="Ouedraogo J.P."/>
            <person name="Overkamp K.M."/>
            <person name="Park H.-S."/>
            <person name="Perrone G."/>
            <person name="Piumi F."/>
            <person name="Punt P.J."/>
            <person name="Ram A.F."/>
            <person name="Ramon A."/>
            <person name="Rauscher S."/>
            <person name="Record E."/>
            <person name="Riano-Pachon D.M."/>
            <person name="Robert V."/>
            <person name="Roehrig J."/>
            <person name="Ruller R."/>
            <person name="Salamov A."/>
            <person name="Salih N.S."/>
            <person name="Samson R.A."/>
            <person name="Sandor E."/>
            <person name="Sanguinetti M."/>
            <person name="Schuetze T."/>
            <person name="Sepcic K."/>
            <person name="Shelest E."/>
            <person name="Sherlock G."/>
            <person name="Sophianopoulou V."/>
            <person name="Squina F.M."/>
            <person name="Sun H."/>
            <person name="Susca A."/>
            <person name="Todd R.B."/>
            <person name="Tsang A."/>
            <person name="Unkles S.E."/>
            <person name="van de Wiele N."/>
            <person name="van Rossen-Uffink D."/>
            <person name="Oliveira J.V."/>
            <person name="Vesth T.C."/>
            <person name="Visser J."/>
            <person name="Yu J.-H."/>
            <person name="Zhou M."/>
            <person name="Andersen M.R."/>
            <person name="Archer D.B."/>
            <person name="Baker S.E."/>
            <person name="Benoit I."/>
            <person name="Brakhage A.A."/>
            <person name="Braus G.H."/>
            <person name="Fischer R."/>
            <person name="Frisvad J.C."/>
            <person name="Goldman G.H."/>
            <person name="Houbraken J."/>
            <person name="Oakley B."/>
            <person name="Pocsi I."/>
            <person name="Scazzocchio C."/>
            <person name="Seiboth B."/>
            <person name="vanKuyk P.A."/>
            <person name="Wortman J."/>
            <person name="Dyer P.S."/>
            <person name="Grigoriev I.V."/>
        </authorList>
    </citation>
    <scope>NUCLEOTIDE SEQUENCE [LARGE SCALE GENOMIC DNA]</scope>
    <source>
        <strain evidence="9">CBS 506.65</strain>
    </source>
</reference>